<evidence type="ECO:0000313" key="2">
    <source>
        <dbReference type="EMBL" id="MDA0164213.1"/>
    </source>
</evidence>
<organism evidence="2 3">
    <name type="scientific">Solirubrobacter ginsenosidimutans</name>
    <dbReference type="NCBI Taxonomy" id="490573"/>
    <lineage>
        <taxon>Bacteria</taxon>
        <taxon>Bacillati</taxon>
        <taxon>Actinomycetota</taxon>
        <taxon>Thermoleophilia</taxon>
        <taxon>Solirubrobacterales</taxon>
        <taxon>Solirubrobacteraceae</taxon>
        <taxon>Solirubrobacter</taxon>
    </lineage>
</organism>
<evidence type="ECO:0000259" key="1">
    <source>
        <dbReference type="PROSITE" id="PS51725"/>
    </source>
</evidence>
<dbReference type="RefSeq" id="WP_270043463.1">
    <property type="nucleotide sequence ID" value="NZ_JAPDOD010000031.1"/>
</dbReference>
<dbReference type="SUPFAM" id="SSF54909">
    <property type="entry name" value="Dimeric alpha+beta barrel"/>
    <property type="match status" value="1"/>
</dbReference>
<keyword evidence="2" id="KW-0560">Oxidoreductase</keyword>
<dbReference type="GO" id="GO:0004497">
    <property type="term" value="F:monooxygenase activity"/>
    <property type="evidence" value="ECO:0007669"/>
    <property type="project" value="UniProtKB-KW"/>
</dbReference>
<protein>
    <submittedName>
        <fullName evidence="2">Antibiotic biosynthesis monooxygenase</fullName>
    </submittedName>
</protein>
<dbReference type="InterPro" id="IPR011008">
    <property type="entry name" value="Dimeric_a/b-barrel"/>
</dbReference>
<dbReference type="EMBL" id="JAPDOD010000031">
    <property type="protein sequence ID" value="MDA0164213.1"/>
    <property type="molecule type" value="Genomic_DNA"/>
</dbReference>
<keyword evidence="2" id="KW-0503">Monooxygenase</keyword>
<dbReference type="PANTHER" id="PTHR33336">
    <property type="entry name" value="QUINOL MONOOXYGENASE YGIN-RELATED"/>
    <property type="match status" value="1"/>
</dbReference>
<accession>A0A9X3N3K1</accession>
<proteinExistence type="predicted"/>
<comment type="caution">
    <text evidence="2">The sequence shown here is derived from an EMBL/GenBank/DDBJ whole genome shotgun (WGS) entry which is preliminary data.</text>
</comment>
<dbReference type="InterPro" id="IPR050744">
    <property type="entry name" value="AI-2_Isomerase_LsrG"/>
</dbReference>
<gene>
    <name evidence="2" type="ORF">OM076_28340</name>
</gene>
<dbReference type="AlphaFoldDB" id="A0A9X3N3K1"/>
<feature type="domain" description="ABM" evidence="1">
    <location>
        <begin position="4"/>
        <end position="93"/>
    </location>
</feature>
<dbReference type="PROSITE" id="PS51725">
    <property type="entry name" value="ABM"/>
    <property type="match status" value="1"/>
</dbReference>
<dbReference type="Proteomes" id="UP001149140">
    <property type="component" value="Unassembled WGS sequence"/>
</dbReference>
<reference evidence="2" key="1">
    <citation type="submission" date="2022-10" db="EMBL/GenBank/DDBJ databases">
        <title>The WGS of Solirubrobacter ginsenosidimutans DSM 21036.</title>
        <authorList>
            <person name="Jiang Z."/>
        </authorList>
    </citation>
    <scope>NUCLEOTIDE SEQUENCE</scope>
    <source>
        <strain evidence="2">DSM 21036</strain>
    </source>
</reference>
<evidence type="ECO:0000313" key="3">
    <source>
        <dbReference type="Proteomes" id="UP001149140"/>
    </source>
</evidence>
<dbReference type="PANTHER" id="PTHR33336:SF15">
    <property type="entry name" value="ABM DOMAIN-CONTAINING PROTEIN"/>
    <property type="match status" value="1"/>
</dbReference>
<dbReference type="Gene3D" id="3.30.70.100">
    <property type="match status" value="1"/>
</dbReference>
<sequence length="99" mass="10891">MHELEIIALFTPAEHRAQDVEDVLKAAVTPSRAEPGNVAYAVRRLAGTPTRYAVLERWADDEAFAAHGQTPHIRRLLDRADELLTGPPELLHFAAGEVA</sequence>
<name>A0A9X3N3K1_9ACTN</name>
<keyword evidence="3" id="KW-1185">Reference proteome</keyword>
<dbReference type="InterPro" id="IPR007138">
    <property type="entry name" value="ABM_dom"/>
</dbReference>
<dbReference type="Pfam" id="PF03992">
    <property type="entry name" value="ABM"/>
    <property type="match status" value="1"/>
</dbReference>